<reference evidence="1 2" key="1">
    <citation type="journal article" date="2018" name="Genome Announc.">
        <title>Ignatzschineria cameli sp. nov., isolated from necrotic foot tissue of dromedaries (Camelus dromedarius) and associated maggots (Wohlfahrtia species) in Dubai.</title>
        <authorList>
            <person name="Tsang C.C."/>
            <person name="Tang J.Y."/>
            <person name="Fong J.Y."/>
            <person name="Kinne J."/>
            <person name="Lee H.H."/>
            <person name="Joseph M."/>
            <person name="Jose S."/>
            <person name="Schuster R.K."/>
            <person name="Tang Y."/>
            <person name="Sivakumar S."/>
            <person name="Chen J.H."/>
            <person name="Teng J.L."/>
            <person name="Lau S.K."/>
            <person name="Wernery U."/>
            <person name="Woo P.C."/>
        </authorList>
    </citation>
    <scope>NUCLEOTIDE SEQUENCE [LARGE SCALE GENOMIC DNA]</scope>
    <source>
        <strain evidence="1 2">KCTC 22643</strain>
    </source>
</reference>
<sequence>MIDLLISYFMRAEHFKTLLEGVLKWGEMMKRNDSRSKIDRRSIRRRSEVNQMSIEFIAD</sequence>
<proteinExistence type="predicted"/>
<accession>A0A2U2AJM3</accession>
<keyword evidence="2" id="KW-1185">Reference proteome</keyword>
<dbReference type="AlphaFoldDB" id="A0A2U2AJM3"/>
<comment type="caution">
    <text evidence="1">The sequence shown here is derived from an EMBL/GenBank/DDBJ whole genome shotgun (WGS) entry which is preliminary data.</text>
</comment>
<dbReference type="Proteomes" id="UP000244948">
    <property type="component" value="Unassembled WGS sequence"/>
</dbReference>
<evidence type="ECO:0000313" key="2">
    <source>
        <dbReference type="Proteomes" id="UP000244948"/>
    </source>
</evidence>
<dbReference type="EMBL" id="QEWR01000003">
    <property type="protein sequence ID" value="PWD83032.1"/>
    <property type="molecule type" value="Genomic_DNA"/>
</dbReference>
<organism evidence="1 2">
    <name type="scientific">Ignatzschineria indica</name>
    <dbReference type="NCBI Taxonomy" id="472583"/>
    <lineage>
        <taxon>Bacteria</taxon>
        <taxon>Pseudomonadati</taxon>
        <taxon>Pseudomonadota</taxon>
        <taxon>Gammaproteobacteria</taxon>
        <taxon>Cardiobacteriales</taxon>
        <taxon>Ignatzschineriaceae</taxon>
        <taxon>Ignatzschineria</taxon>
    </lineage>
</organism>
<gene>
    <name evidence="1" type="ORF">DC082_06295</name>
</gene>
<protein>
    <submittedName>
        <fullName evidence="1">Uncharacterized protein</fullName>
    </submittedName>
</protein>
<evidence type="ECO:0000313" key="1">
    <source>
        <dbReference type="EMBL" id="PWD83032.1"/>
    </source>
</evidence>
<name>A0A2U2AJM3_9GAMM</name>